<dbReference type="GO" id="GO:0016887">
    <property type="term" value="F:ATP hydrolysis activity"/>
    <property type="evidence" value="ECO:0007669"/>
    <property type="project" value="InterPro"/>
</dbReference>
<dbReference type="GO" id="GO:0005524">
    <property type="term" value="F:ATP binding"/>
    <property type="evidence" value="ECO:0007669"/>
    <property type="project" value="UniProtKB-KW"/>
</dbReference>
<evidence type="ECO:0000256" key="4">
    <source>
        <dbReference type="ARBA" id="ARBA00023125"/>
    </source>
</evidence>
<evidence type="ECO:0000313" key="10">
    <source>
        <dbReference type="Proteomes" id="UP000485058"/>
    </source>
</evidence>
<dbReference type="SMART" id="SM00382">
    <property type="entry name" value="AAA"/>
    <property type="match status" value="1"/>
</dbReference>
<dbReference type="Gene3D" id="3.40.50.300">
    <property type="entry name" value="P-loop containing nucleotide triphosphate hydrolases"/>
    <property type="match status" value="1"/>
</dbReference>
<comment type="similarity">
    <text evidence="2 6">Belongs to the ORC1 family.</text>
</comment>
<dbReference type="InterPro" id="IPR054425">
    <property type="entry name" value="Cdc6_ORC1-like_ATPase_lid"/>
</dbReference>
<dbReference type="InterPro" id="IPR003593">
    <property type="entry name" value="AAA+_ATPase"/>
</dbReference>
<keyword evidence="3 6" id="KW-0235">DNA replication</keyword>
<dbReference type="InterPro" id="IPR027417">
    <property type="entry name" value="P-loop_NTPase"/>
</dbReference>
<dbReference type="PROSITE" id="PS51038">
    <property type="entry name" value="BAH"/>
    <property type="match status" value="1"/>
</dbReference>
<dbReference type="GO" id="GO:0003688">
    <property type="term" value="F:DNA replication origin binding"/>
    <property type="evidence" value="ECO:0007669"/>
    <property type="project" value="TreeGrafter"/>
</dbReference>
<evidence type="ECO:0000256" key="6">
    <source>
        <dbReference type="RuleBase" id="RU365058"/>
    </source>
</evidence>
<proteinExistence type="inferred from homology"/>
<evidence type="ECO:0000259" key="8">
    <source>
        <dbReference type="PROSITE" id="PS51038"/>
    </source>
</evidence>
<comment type="subcellular location">
    <subcellularLocation>
        <location evidence="1 6">Nucleus</location>
    </subcellularLocation>
</comment>
<dbReference type="Gene3D" id="1.10.8.60">
    <property type="match status" value="1"/>
</dbReference>
<dbReference type="SUPFAM" id="SSF52540">
    <property type="entry name" value="P-loop containing nucleoside triphosphate hydrolases"/>
    <property type="match status" value="1"/>
</dbReference>
<comment type="function">
    <text evidence="6">Component of the origin recognition complex (ORC) that binds origins of replication. DNA-binding is ATP-dependent, however specific DNA sequences that define origins of replication have not been identified so far. ORC is required to assemble the pre-replication complex necessary to initiate DNA replication.</text>
</comment>
<evidence type="ECO:0000256" key="2">
    <source>
        <dbReference type="ARBA" id="ARBA00008398"/>
    </source>
</evidence>
<dbReference type="GO" id="GO:0006270">
    <property type="term" value="P:DNA replication initiation"/>
    <property type="evidence" value="ECO:0007669"/>
    <property type="project" value="TreeGrafter"/>
</dbReference>
<feature type="region of interest" description="Disordered" evidence="7">
    <location>
        <begin position="128"/>
        <end position="160"/>
    </location>
</feature>
<gene>
    <name evidence="9" type="ORF">HaLaN_07472</name>
</gene>
<evidence type="ECO:0000256" key="7">
    <source>
        <dbReference type="SAM" id="MobiDB-lite"/>
    </source>
</evidence>
<evidence type="ECO:0000256" key="3">
    <source>
        <dbReference type="ARBA" id="ARBA00022705"/>
    </source>
</evidence>
<evidence type="ECO:0000256" key="5">
    <source>
        <dbReference type="ARBA" id="ARBA00023242"/>
    </source>
</evidence>
<dbReference type="InterPro" id="IPR001025">
    <property type="entry name" value="BAH_dom"/>
</dbReference>
<dbReference type="Pfam" id="PF22606">
    <property type="entry name" value="Cdc6-ORC-like_ATPase_lid"/>
    <property type="match status" value="1"/>
</dbReference>
<protein>
    <recommendedName>
        <fullName evidence="6">Origin recognition complex subunit 1</fullName>
    </recommendedName>
</protein>
<keyword evidence="10" id="KW-1185">Reference proteome</keyword>
<keyword evidence="4 6" id="KW-0238">DNA-binding</keyword>
<dbReference type="InterPro" id="IPR043151">
    <property type="entry name" value="BAH_sf"/>
</dbReference>
<keyword evidence="5 6" id="KW-0539">Nucleus</keyword>
<reference evidence="9 10" key="1">
    <citation type="submission" date="2020-02" db="EMBL/GenBank/DDBJ databases">
        <title>Draft genome sequence of Haematococcus lacustris strain NIES-144.</title>
        <authorList>
            <person name="Morimoto D."/>
            <person name="Nakagawa S."/>
            <person name="Yoshida T."/>
            <person name="Sawayama S."/>
        </authorList>
    </citation>
    <scope>NUCLEOTIDE SEQUENCE [LARGE SCALE GENOMIC DNA]</scope>
    <source>
        <strain evidence="9 10">NIES-144</strain>
    </source>
</reference>
<comment type="subunit">
    <text evidence="6">Component of the origin recognition complex (ORC) composed of at least ORC1, ORC2, ORC3, ORC4, ORC5 and ORC6. ORC is regulated in a cell-cycle and development dependent manner. It is sequentially assembled at the exit from anaphase of mitosis and disassembled as cells enter S phase. Binds unmodified and methylated histone H3.</text>
</comment>
<feature type="compositionally biased region" description="Acidic residues" evidence="7">
    <location>
        <begin position="134"/>
        <end position="144"/>
    </location>
</feature>
<keyword evidence="6" id="KW-0067">ATP-binding</keyword>
<keyword evidence="6" id="KW-0547">Nucleotide-binding</keyword>
<dbReference type="InterPro" id="IPR050311">
    <property type="entry name" value="ORC1/CDC6"/>
</dbReference>
<evidence type="ECO:0000256" key="1">
    <source>
        <dbReference type="ARBA" id="ARBA00004123"/>
    </source>
</evidence>
<accession>A0A699YYQ3</accession>
<name>A0A699YYQ3_HAELA</name>
<dbReference type="GO" id="GO:0033314">
    <property type="term" value="P:mitotic DNA replication checkpoint signaling"/>
    <property type="evidence" value="ECO:0007669"/>
    <property type="project" value="TreeGrafter"/>
</dbReference>
<organism evidence="9 10">
    <name type="scientific">Haematococcus lacustris</name>
    <name type="common">Green alga</name>
    <name type="synonym">Haematococcus pluvialis</name>
    <dbReference type="NCBI Taxonomy" id="44745"/>
    <lineage>
        <taxon>Eukaryota</taxon>
        <taxon>Viridiplantae</taxon>
        <taxon>Chlorophyta</taxon>
        <taxon>core chlorophytes</taxon>
        <taxon>Chlorophyceae</taxon>
        <taxon>CS clade</taxon>
        <taxon>Chlamydomonadales</taxon>
        <taxon>Haematococcaceae</taxon>
        <taxon>Haematococcus</taxon>
    </lineage>
</organism>
<dbReference type="PANTHER" id="PTHR10763">
    <property type="entry name" value="CELL DIVISION CONTROL PROTEIN 6-RELATED"/>
    <property type="match status" value="1"/>
</dbReference>
<evidence type="ECO:0000313" key="9">
    <source>
        <dbReference type="EMBL" id="GFH11894.1"/>
    </source>
</evidence>
<sequence>MMSGSWLCPSCARGEAPAASRPLRMAYEKYLFASRDKPVLTLGRIMAFVKAHHGAREVFQTAAEHYESVQCIFDKAHVCKPQDYDSTSGPDVFLCEYEYDELWKRFRRCSLKATTTLAPSQRTKKGARVCAVDTDSEDDSDEEFNAAAEQLSSDDEDRDTEKAHMHRFVSEAVGDEGQGTGPGVMYVCGVPGTGKTACINEVIAANKASAQAAGVQLISLNALSLPTPGHVYSKLWEKVAGQRAGPARALAALEAHFSAGATAQGRGRCMTLLVVDEIDVLITKDQSVLYNLFEWPMRPGARLAVIGISNTHDLDERVLPRISSRLANAKLAFNPYSVDQLRQIIGQRVAAAGCGLLFKEAAIQWVARKVAATTGDVRRALELLRRAVEVAEAARCKANAPPLTAASSPAELKGFITFLRACSQLEKTALVGLLLEMRATNRPQVSVQALHHRLVSHLSLLVPDAAAVQPGTLNRALAVLAAKRLLLASPSWQVTLAVHKDDVCSAIKEDTQLVALHTQLA</sequence>
<dbReference type="Gene3D" id="2.30.30.490">
    <property type="match status" value="1"/>
</dbReference>
<dbReference type="PANTHER" id="PTHR10763:SF23">
    <property type="entry name" value="ORIGIN RECOGNITION COMPLEX SUBUNIT 1"/>
    <property type="match status" value="1"/>
</dbReference>
<dbReference type="GO" id="GO:0003682">
    <property type="term" value="F:chromatin binding"/>
    <property type="evidence" value="ECO:0007669"/>
    <property type="project" value="InterPro"/>
</dbReference>
<feature type="domain" description="BAH" evidence="8">
    <location>
        <begin position="1"/>
        <end position="110"/>
    </location>
</feature>
<dbReference type="AlphaFoldDB" id="A0A699YYQ3"/>
<dbReference type="EMBL" id="BLLF01000446">
    <property type="protein sequence ID" value="GFH11894.1"/>
    <property type="molecule type" value="Genomic_DNA"/>
</dbReference>
<dbReference type="GO" id="GO:0005664">
    <property type="term" value="C:nuclear origin of replication recognition complex"/>
    <property type="evidence" value="ECO:0007669"/>
    <property type="project" value="TreeGrafter"/>
</dbReference>
<dbReference type="Pfam" id="PF00004">
    <property type="entry name" value="AAA"/>
    <property type="match status" value="1"/>
</dbReference>
<dbReference type="InterPro" id="IPR003959">
    <property type="entry name" value="ATPase_AAA_core"/>
</dbReference>
<dbReference type="Proteomes" id="UP000485058">
    <property type="component" value="Unassembled WGS sequence"/>
</dbReference>
<comment type="caution">
    <text evidence="9">The sequence shown here is derived from an EMBL/GenBank/DDBJ whole genome shotgun (WGS) entry which is preliminary data.</text>
</comment>